<reference evidence="6" key="1">
    <citation type="submission" date="2020-04" db="EMBL/GenBank/DDBJ databases">
        <authorList>
            <person name="Zhang T."/>
        </authorList>
    </citation>
    <scope>NUCLEOTIDE SEQUENCE</scope>
    <source>
        <strain evidence="6">HKST-UBA14</strain>
    </source>
</reference>
<evidence type="ECO:0000256" key="1">
    <source>
        <dbReference type="ARBA" id="ARBA00005417"/>
    </source>
</evidence>
<comment type="similarity">
    <text evidence="1">Belongs to the ABC transporter superfamily.</text>
</comment>
<dbReference type="GO" id="GO:0005524">
    <property type="term" value="F:ATP binding"/>
    <property type="evidence" value="ECO:0007669"/>
    <property type="project" value="UniProtKB-KW"/>
</dbReference>
<reference evidence="6" key="2">
    <citation type="journal article" date="2021" name="Microbiome">
        <title>Successional dynamics and alternative stable states in a saline activated sludge microbial community over 9 years.</title>
        <authorList>
            <person name="Wang Y."/>
            <person name="Ye J."/>
            <person name="Ju F."/>
            <person name="Liu L."/>
            <person name="Boyd J.A."/>
            <person name="Deng Y."/>
            <person name="Parks D.H."/>
            <person name="Jiang X."/>
            <person name="Yin X."/>
            <person name="Woodcroft B.J."/>
            <person name="Tyson G.W."/>
            <person name="Hugenholtz P."/>
            <person name="Polz M.F."/>
            <person name="Zhang T."/>
        </authorList>
    </citation>
    <scope>NUCLEOTIDE SEQUENCE</scope>
    <source>
        <strain evidence="6">HKST-UBA14</strain>
    </source>
</reference>
<dbReference type="GO" id="GO:0140359">
    <property type="term" value="F:ABC-type transporter activity"/>
    <property type="evidence" value="ECO:0007669"/>
    <property type="project" value="InterPro"/>
</dbReference>
<dbReference type="PROSITE" id="PS00211">
    <property type="entry name" value="ABC_TRANSPORTER_1"/>
    <property type="match status" value="1"/>
</dbReference>
<dbReference type="PROSITE" id="PS50893">
    <property type="entry name" value="ABC_TRANSPORTER_2"/>
    <property type="match status" value="1"/>
</dbReference>
<sequence length="400" mass="44874">MADTIIEVKNLSKSFDIPHEQTNTIKGNFVNPFKRRGVKEVFNAISDVSFDIKKGEVLGVLGRNGGGKSTLLKILAGIYTPTQGEVIVHGRVVPFLELGVGFNPELTGRENVFLNGTILGMTREYLEENFDSIVEFAEVGEFIDLQVKNYSSGMLVRLAFSIAVKADADVYLLDEILGVGDIAFQRKSLKLFNDLKKQGKTIVYVSHNVSSIENFCDKAILLEKSKLVAFGKASEVTSVYQKLMSPKDNLDNLSDAFEGNAHRWGNGKVIIDKFRITEDKQDKNSFNSQDKITFEINYTVKEAVDNVAFGLSIYHENKDERVFGTHNYDPTNHVDLKPGNGTVKMTLEAKYFLSTDYLVTVAVFDMDSATPLDYHDKLYRFSVYNDSHDEGFVTLPVNWH</sequence>
<protein>
    <submittedName>
        <fullName evidence="6">ABC transporter ATP-binding protein</fullName>
    </submittedName>
</protein>
<dbReference type="InterPro" id="IPR015860">
    <property type="entry name" value="ABC_transpr_TagH-like"/>
</dbReference>
<dbReference type="CDD" id="cd03220">
    <property type="entry name" value="ABC_KpsT_Wzt"/>
    <property type="match status" value="1"/>
</dbReference>
<dbReference type="InterPro" id="IPR003439">
    <property type="entry name" value="ABC_transporter-like_ATP-bd"/>
</dbReference>
<dbReference type="EMBL" id="JAGQLK010000166">
    <property type="protein sequence ID" value="MCA9383893.1"/>
    <property type="molecule type" value="Genomic_DNA"/>
</dbReference>
<feature type="domain" description="ABC transporter" evidence="5">
    <location>
        <begin position="6"/>
        <end position="249"/>
    </location>
</feature>
<dbReference type="InterPro" id="IPR050683">
    <property type="entry name" value="Bact_Polysacc_Export_ATP-bd"/>
</dbReference>
<dbReference type="Gene3D" id="2.70.50.60">
    <property type="entry name" value="abc- transporter (atp binding component) like domain"/>
    <property type="match status" value="1"/>
</dbReference>
<evidence type="ECO:0000256" key="4">
    <source>
        <dbReference type="ARBA" id="ARBA00022840"/>
    </source>
</evidence>
<dbReference type="Proteomes" id="UP000783287">
    <property type="component" value="Unassembled WGS sequence"/>
</dbReference>
<dbReference type="Gene3D" id="3.40.50.300">
    <property type="entry name" value="P-loop containing nucleotide triphosphate hydrolases"/>
    <property type="match status" value="1"/>
</dbReference>
<dbReference type="PANTHER" id="PTHR46743">
    <property type="entry name" value="TEICHOIC ACIDS EXPORT ATP-BINDING PROTEIN TAGH"/>
    <property type="match status" value="1"/>
</dbReference>
<keyword evidence="4 6" id="KW-0067">ATP-binding</keyword>
<organism evidence="6 7">
    <name type="scientific">Candidatus Dojkabacteria bacterium</name>
    <dbReference type="NCBI Taxonomy" id="2099670"/>
    <lineage>
        <taxon>Bacteria</taxon>
        <taxon>Candidatus Dojkabacteria</taxon>
    </lineage>
</organism>
<dbReference type="InterPro" id="IPR003593">
    <property type="entry name" value="AAA+_ATPase"/>
</dbReference>
<dbReference type="SUPFAM" id="SSF52540">
    <property type="entry name" value="P-loop containing nucleoside triphosphate hydrolases"/>
    <property type="match status" value="1"/>
</dbReference>
<dbReference type="SMART" id="SM00382">
    <property type="entry name" value="AAA"/>
    <property type="match status" value="1"/>
</dbReference>
<evidence type="ECO:0000256" key="2">
    <source>
        <dbReference type="ARBA" id="ARBA00022448"/>
    </source>
</evidence>
<dbReference type="GO" id="GO:0016887">
    <property type="term" value="F:ATP hydrolysis activity"/>
    <property type="evidence" value="ECO:0007669"/>
    <property type="project" value="InterPro"/>
</dbReference>
<dbReference type="GO" id="GO:0016020">
    <property type="term" value="C:membrane"/>
    <property type="evidence" value="ECO:0007669"/>
    <property type="project" value="InterPro"/>
</dbReference>
<dbReference type="Pfam" id="PF14524">
    <property type="entry name" value="Wzt_C"/>
    <property type="match status" value="1"/>
</dbReference>
<dbReference type="InterPro" id="IPR029439">
    <property type="entry name" value="Wzt_C"/>
</dbReference>
<evidence type="ECO:0000313" key="6">
    <source>
        <dbReference type="EMBL" id="MCA9383893.1"/>
    </source>
</evidence>
<evidence type="ECO:0000313" key="7">
    <source>
        <dbReference type="Proteomes" id="UP000783287"/>
    </source>
</evidence>
<dbReference type="InterPro" id="IPR017871">
    <property type="entry name" value="ABC_transporter-like_CS"/>
</dbReference>
<evidence type="ECO:0000259" key="5">
    <source>
        <dbReference type="PROSITE" id="PS50893"/>
    </source>
</evidence>
<name>A0A955RJK5_9BACT</name>
<keyword evidence="2" id="KW-0813">Transport</keyword>
<dbReference type="Pfam" id="PF00005">
    <property type="entry name" value="ABC_tran"/>
    <property type="match status" value="1"/>
</dbReference>
<dbReference type="CDD" id="cd10147">
    <property type="entry name" value="Wzt_C-like"/>
    <property type="match status" value="1"/>
</dbReference>
<evidence type="ECO:0000256" key="3">
    <source>
        <dbReference type="ARBA" id="ARBA00022741"/>
    </source>
</evidence>
<gene>
    <name evidence="6" type="ORF">KC909_06035</name>
</gene>
<accession>A0A955RJK5</accession>
<keyword evidence="3" id="KW-0547">Nucleotide-binding</keyword>
<proteinExistence type="inferred from homology"/>
<dbReference type="AlphaFoldDB" id="A0A955RJK5"/>
<dbReference type="InterPro" id="IPR027417">
    <property type="entry name" value="P-loop_NTPase"/>
</dbReference>
<comment type="caution">
    <text evidence="6">The sequence shown here is derived from an EMBL/GenBank/DDBJ whole genome shotgun (WGS) entry which is preliminary data.</text>
</comment>
<dbReference type="PANTHER" id="PTHR46743:SF2">
    <property type="entry name" value="TEICHOIC ACIDS EXPORT ATP-BINDING PROTEIN TAGH"/>
    <property type="match status" value="1"/>
</dbReference>